<keyword evidence="5 14" id="KW-0396">Initiation factor</keyword>
<evidence type="ECO:0000256" key="8">
    <source>
        <dbReference type="ARBA" id="ARBA00022917"/>
    </source>
</evidence>
<dbReference type="PANTHER" id="PTHR23236">
    <property type="entry name" value="EUKARYOTIC TRANSLATION INITIATION FACTOR 4B/4H"/>
    <property type="match status" value="1"/>
</dbReference>
<dbReference type="SMART" id="SM00360">
    <property type="entry name" value="RRM"/>
    <property type="match status" value="1"/>
</dbReference>
<comment type="caution">
    <text evidence="14">The sequence shown here is derived from an EMBL/GenBank/DDBJ whole genome shotgun (WGS) entry which is preliminary data.</text>
</comment>
<evidence type="ECO:0000256" key="2">
    <source>
        <dbReference type="ARBA" id="ARBA00013856"/>
    </source>
</evidence>
<evidence type="ECO:0000256" key="1">
    <source>
        <dbReference type="ARBA" id="ARBA00004556"/>
    </source>
</evidence>
<evidence type="ECO:0000313" key="15">
    <source>
        <dbReference type="Proteomes" id="UP000225706"/>
    </source>
</evidence>
<evidence type="ECO:0000256" key="10">
    <source>
        <dbReference type="ARBA" id="ARBA00025462"/>
    </source>
</evidence>
<dbReference type="AlphaFoldDB" id="A0A2B4SFF9"/>
<feature type="compositionally biased region" description="Basic and acidic residues" evidence="12">
    <location>
        <begin position="295"/>
        <end position="309"/>
    </location>
</feature>
<evidence type="ECO:0000256" key="11">
    <source>
        <dbReference type="PROSITE-ProRule" id="PRU00176"/>
    </source>
</evidence>
<evidence type="ECO:0000313" key="14">
    <source>
        <dbReference type="EMBL" id="PFX27338.1"/>
    </source>
</evidence>
<evidence type="ECO:0000256" key="7">
    <source>
        <dbReference type="ARBA" id="ARBA00022884"/>
    </source>
</evidence>
<keyword evidence="3" id="KW-0488">Methylation</keyword>
<dbReference type="GO" id="GO:0003723">
    <property type="term" value="F:RNA binding"/>
    <property type="evidence" value="ECO:0007669"/>
    <property type="project" value="UniProtKB-UniRule"/>
</dbReference>
<feature type="compositionally biased region" description="Basic and acidic residues" evidence="12">
    <location>
        <begin position="132"/>
        <end position="142"/>
    </location>
</feature>
<dbReference type="InterPro" id="IPR012677">
    <property type="entry name" value="Nucleotide-bd_a/b_plait_sf"/>
</dbReference>
<feature type="compositionally biased region" description="Basic and acidic residues" evidence="12">
    <location>
        <begin position="38"/>
        <end position="48"/>
    </location>
</feature>
<gene>
    <name evidence="14" type="primary">Eif4h</name>
    <name evidence="14" type="ORF">AWC38_SpisGene7952</name>
</gene>
<evidence type="ECO:0000256" key="5">
    <source>
        <dbReference type="ARBA" id="ARBA00022540"/>
    </source>
</evidence>
<dbReference type="InterPro" id="IPR000504">
    <property type="entry name" value="RRM_dom"/>
</dbReference>
<feature type="compositionally biased region" description="Gly residues" evidence="12">
    <location>
        <begin position="143"/>
        <end position="155"/>
    </location>
</feature>
<evidence type="ECO:0000256" key="12">
    <source>
        <dbReference type="SAM" id="MobiDB-lite"/>
    </source>
</evidence>
<comment type="function">
    <text evidence="10">Stimulates the RNA helicase activity of EIF4A in the translation initiation complex. Binds weakly mRNA.</text>
</comment>
<dbReference type="Proteomes" id="UP000225706">
    <property type="component" value="Unassembled WGS sequence"/>
</dbReference>
<proteinExistence type="predicted"/>
<dbReference type="SUPFAM" id="SSF54928">
    <property type="entry name" value="RNA-binding domain, RBD"/>
    <property type="match status" value="1"/>
</dbReference>
<evidence type="ECO:0000256" key="4">
    <source>
        <dbReference type="ARBA" id="ARBA00022490"/>
    </source>
</evidence>
<evidence type="ECO:0000256" key="3">
    <source>
        <dbReference type="ARBA" id="ARBA00022481"/>
    </source>
</evidence>
<dbReference type="EMBL" id="LSMT01000105">
    <property type="protein sequence ID" value="PFX27338.1"/>
    <property type="molecule type" value="Genomic_DNA"/>
</dbReference>
<evidence type="ECO:0000256" key="6">
    <source>
        <dbReference type="ARBA" id="ARBA00022553"/>
    </source>
</evidence>
<evidence type="ECO:0000256" key="9">
    <source>
        <dbReference type="ARBA" id="ARBA00022990"/>
    </source>
</evidence>
<comment type="subcellular location">
    <subcellularLocation>
        <location evidence="1">Cytoplasm</location>
        <location evidence="1">Perinuclear region</location>
    </subcellularLocation>
</comment>
<dbReference type="PANTHER" id="PTHR23236:SF11">
    <property type="entry name" value="EUKARYOTIC TRANSLATION INITIATION FACTOR 4H"/>
    <property type="match status" value="1"/>
</dbReference>
<keyword evidence="4" id="KW-0963">Cytoplasm</keyword>
<dbReference type="GO" id="GO:0048471">
    <property type="term" value="C:perinuclear region of cytoplasm"/>
    <property type="evidence" value="ECO:0007669"/>
    <property type="project" value="UniProtKB-SubCell"/>
</dbReference>
<dbReference type="CDD" id="cd12401">
    <property type="entry name" value="RRM_eIF4H"/>
    <property type="match status" value="1"/>
</dbReference>
<protein>
    <recommendedName>
        <fullName evidence="2">Eukaryotic translation initiation factor 4H</fullName>
    </recommendedName>
</protein>
<keyword evidence="6" id="KW-0597">Phosphoprotein</keyword>
<keyword evidence="15" id="KW-1185">Reference proteome</keyword>
<feature type="region of interest" description="Disordered" evidence="12">
    <location>
        <begin position="1"/>
        <end position="55"/>
    </location>
</feature>
<feature type="compositionally biased region" description="Gly residues" evidence="12">
    <location>
        <begin position="165"/>
        <end position="174"/>
    </location>
</feature>
<dbReference type="OrthoDB" id="48651at2759"/>
<dbReference type="InterPro" id="IPR035979">
    <property type="entry name" value="RBD_domain_sf"/>
</dbReference>
<feature type="compositionally biased region" description="Gly residues" evidence="12">
    <location>
        <begin position="181"/>
        <end position="207"/>
    </location>
</feature>
<feature type="compositionally biased region" description="Gly residues" evidence="12">
    <location>
        <begin position="229"/>
        <end position="241"/>
    </location>
</feature>
<dbReference type="Gene3D" id="3.30.70.330">
    <property type="match status" value="1"/>
</dbReference>
<dbReference type="STRING" id="50429.A0A2B4SFF9"/>
<dbReference type="Pfam" id="PF00076">
    <property type="entry name" value="RRM_1"/>
    <property type="match status" value="1"/>
</dbReference>
<accession>A0A2B4SFF9</accession>
<keyword evidence="7 11" id="KW-0694">RNA-binding</keyword>
<reference evidence="15" key="1">
    <citation type="journal article" date="2017" name="bioRxiv">
        <title>Comparative analysis of the genomes of Stylophora pistillata and Acropora digitifera provides evidence for extensive differences between species of corals.</title>
        <authorList>
            <person name="Voolstra C.R."/>
            <person name="Li Y."/>
            <person name="Liew Y.J."/>
            <person name="Baumgarten S."/>
            <person name="Zoccola D."/>
            <person name="Flot J.-F."/>
            <person name="Tambutte S."/>
            <person name="Allemand D."/>
            <person name="Aranda M."/>
        </authorList>
    </citation>
    <scope>NUCLEOTIDE SEQUENCE [LARGE SCALE GENOMIC DNA]</scope>
</reference>
<dbReference type="PROSITE" id="PS50102">
    <property type="entry name" value="RRM"/>
    <property type="match status" value="1"/>
</dbReference>
<dbReference type="InterPro" id="IPR034229">
    <property type="entry name" value="eIF4H_RRM"/>
</dbReference>
<organism evidence="14 15">
    <name type="scientific">Stylophora pistillata</name>
    <name type="common">Smooth cauliflower coral</name>
    <dbReference type="NCBI Taxonomy" id="50429"/>
    <lineage>
        <taxon>Eukaryota</taxon>
        <taxon>Metazoa</taxon>
        <taxon>Cnidaria</taxon>
        <taxon>Anthozoa</taxon>
        <taxon>Hexacorallia</taxon>
        <taxon>Scleractinia</taxon>
        <taxon>Astrocoeniina</taxon>
        <taxon>Pocilloporidae</taxon>
        <taxon>Stylophora</taxon>
    </lineage>
</organism>
<keyword evidence="8" id="KW-0648">Protein biosynthesis</keyword>
<dbReference type="GO" id="GO:0003743">
    <property type="term" value="F:translation initiation factor activity"/>
    <property type="evidence" value="ECO:0007669"/>
    <property type="project" value="UniProtKB-KW"/>
</dbReference>
<sequence length="318" mass="33450">MADDFDNSGSGRGGGFYDSFGDGPRDYGSSYGGGRRRGGGDRYRDRAPKPLPTEPPFTVFVGGLPPDTVQGDLDMIFQDIKDNIRSIRLVRDKETDKFKGFCYVEFEDLYSLKEALAYDGASMGEHGRTLRVDVAEGRREGGRGGGRGGQRGGRGGYDDRRGRYGGDGGGGGNWGNKAGHHGGWSGGGGGGGGSWGGRDDSGWGGRDGGGRDEGGWGGRDEGGRRGGRHGGGGGRGGGGGFGDRRGPPRQDDFREPTAEELAARPKLKLKPRTVKDPVNDVASSMQQMAIFGGAKPRDESVYEKGKERSNSQSSQNSG</sequence>
<feature type="region of interest" description="Disordered" evidence="12">
    <location>
        <begin position="132"/>
        <end position="318"/>
    </location>
</feature>
<feature type="compositionally biased region" description="Basic and acidic residues" evidence="12">
    <location>
        <begin position="242"/>
        <end position="263"/>
    </location>
</feature>
<feature type="compositionally biased region" description="Basic and acidic residues" evidence="12">
    <location>
        <begin position="208"/>
        <end position="224"/>
    </location>
</feature>
<name>A0A2B4SFF9_STYPI</name>
<feature type="domain" description="RRM" evidence="13">
    <location>
        <begin position="57"/>
        <end position="137"/>
    </location>
</feature>
<evidence type="ECO:0000259" key="13">
    <source>
        <dbReference type="PROSITE" id="PS50102"/>
    </source>
</evidence>
<keyword evidence="9" id="KW-0007">Acetylation</keyword>